<protein>
    <recommendedName>
        <fullName evidence="4">Distal-less</fullName>
    </recommendedName>
</protein>
<proteinExistence type="predicted"/>
<evidence type="ECO:0008006" key="4">
    <source>
        <dbReference type="Google" id="ProtNLM"/>
    </source>
</evidence>
<evidence type="ECO:0000256" key="1">
    <source>
        <dbReference type="SAM" id="MobiDB-lite"/>
    </source>
</evidence>
<dbReference type="EMBL" id="JASNQZ010000011">
    <property type="protein sequence ID" value="KAL0951856.1"/>
    <property type="molecule type" value="Genomic_DNA"/>
</dbReference>
<feature type="compositionally biased region" description="Polar residues" evidence="1">
    <location>
        <begin position="49"/>
        <end position="64"/>
    </location>
</feature>
<organism evidence="2 3">
    <name type="scientific">Hohenbuehelia grisea</name>
    <dbReference type="NCBI Taxonomy" id="104357"/>
    <lineage>
        <taxon>Eukaryota</taxon>
        <taxon>Fungi</taxon>
        <taxon>Dikarya</taxon>
        <taxon>Basidiomycota</taxon>
        <taxon>Agaricomycotina</taxon>
        <taxon>Agaricomycetes</taxon>
        <taxon>Agaricomycetidae</taxon>
        <taxon>Agaricales</taxon>
        <taxon>Pleurotineae</taxon>
        <taxon>Pleurotaceae</taxon>
        <taxon>Hohenbuehelia</taxon>
    </lineage>
</organism>
<reference evidence="3" key="1">
    <citation type="submission" date="2024-06" db="EMBL/GenBank/DDBJ databases">
        <title>Multi-omics analyses provide insights into the biosynthesis of the anticancer antibiotic pleurotin in Hohenbuehelia grisea.</title>
        <authorList>
            <person name="Weaver J.A."/>
            <person name="Alberti F."/>
        </authorList>
    </citation>
    <scope>NUCLEOTIDE SEQUENCE [LARGE SCALE GENOMIC DNA]</scope>
    <source>
        <strain evidence="3">T-177</strain>
    </source>
</reference>
<sequence>MSSYNYAAPPTAPSYSLFPTGQTSPNAFAPFHQSPRDTHAMYASFGVMPSNQPGSATQSNQSGMGSLKKLVRRK</sequence>
<accession>A0ABR3J875</accession>
<dbReference type="Proteomes" id="UP001556367">
    <property type="component" value="Unassembled WGS sequence"/>
</dbReference>
<evidence type="ECO:0000313" key="2">
    <source>
        <dbReference type="EMBL" id="KAL0951856.1"/>
    </source>
</evidence>
<name>A0ABR3J875_9AGAR</name>
<keyword evidence="3" id="KW-1185">Reference proteome</keyword>
<evidence type="ECO:0000313" key="3">
    <source>
        <dbReference type="Proteomes" id="UP001556367"/>
    </source>
</evidence>
<gene>
    <name evidence="2" type="ORF">HGRIS_008516</name>
</gene>
<comment type="caution">
    <text evidence="2">The sequence shown here is derived from an EMBL/GenBank/DDBJ whole genome shotgun (WGS) entry which is preliminary data.</text>
</comment>
<feature type="region of interest" description="Disordered" evidence="1">
    <location>
        <begin position="45"/>
        <end position="74"/>
    </location>
</feature>